<feature type="domain" description="Glycosyltransferase subfamily 4-like N-terminal" evidence="2">
    <location>
        <begin position="17"/>
        <end position="172"/>
    </location>
</feature>
<dbReference type="Gene3D" id="3.40.50.2000">
    <property type="entry name" value="Glycogen Phosphorylase B"/>
    <property type="match status" value="2"/>
</dbReference>
<protein>
    <submittedName>
        <fullName evidence="3">Unannotated protein</fullName>
    </submittedName>
</protein>
<accession>A0A6J7EX73</accession>
<dbReference type="InterPro" id="IPR001296">
    <property type="entry name" value="Glyco_trans_1"/>
</dbReference>
<reference evidence="3" key="1">
    <citation type="submission" date="2020-05" db="EMBL/GenBank/DDBJ databases">
        <authorList>
            <person name="Chiriac C."/>
            <person name="Salcher M."/>
            <person name="Ghai R."/>
            <person name="Kavagutti S V."/>
        </authorList>
    </citation>
    <scope>NUCLEOTIDE SEQUENCE</scope>
</reference>
<evidence type="ECO:0000259" key="2">
    <source>
        <dbReference type="Pfam" id="PF13439"/>
    </source>
</evidence>
<dbReference type="PANTHER" id="PTHR45947:SF3">
    <property type="entry name" value="SULFOQUINOVOSYL TRANSFERASE SQD2"/>
    <property type="match status" value="1"/>
</dbReference>
<name>A0A6J7EX73_9ZZZZ</name>
<proteinExistence type="predicted"/>
<evidence type="ECO:0000313" key="3">
    <source>
        <dbReference type="EMBL" id="CAB4885640.1"/>
    </source>
</evidence>
<dbReference type="InterPro" id="IPR028098">
    <property type="entry name" value="Glyco_trans_4-like_N"/>
</dbReference>
<feature type="domain" description="Glycosyl transferase family 1" evidence="1">
    <location>
        <begin position="183"/>
        <end position="312"/>
    </location>
</feature>
<dbReference type="AlphaFoldDB" id="A0A6J7EX73"/>
<sequence>MRILFLTWRDLAHPESGGAEVYTEHVARRWAAAGHEVTLFAASVPSRPHEEVVDGYRVVRRGGRLSVYRAARRWYRECGRGQFDLVIDMVNTVPFTAHRWITDTPVIAFFHQTAEECWRFNAPLPVALVGRYLLEPRWIRSYRDRTVLVVSQSTADSVARFGVTNTVILPEGFEPVDVPKVDKESQPTVAWVGRLVPYKRPQDMVEAARLARLQIPDLQVWIMGGGSMLDELRSSAPEGVEILGRVSEEDKASRLARAHVHVATSAREGWGLVVSEAAALGTSTIAYNTPGLKDSTIAAKGQLCPPEPAALAAFLVASLPGLQAHPRAPIPYGGAHSWDEVAAEMEDAVLSFVGRTDLAIGIPKGALR</sequence>
<dbReference type="PANTHER" id="PTHR45947">
    <property type="entry name" value="SULFOQUINOVOSYL TRANSFERASE SQD2"/>
    <property type="match status" value="1"/>
</dbReference>
<dbReference type="Pfam" id="PF13439">
    <property type="entry name" value="Glyco_transf_4"/>
    <property type="match status" value="1"/>
</dbReference>
<dbReference type="EMBL" id="CAFBLS010000278">
    <property type="protein sequence ID" value="CAB4885640.1"/>
    <property type="molecule type" value="Genomic_DNA"/>
</dbReference>
<gene>
    <name evidence="3" type="ORF">UFOPK3402_01786</name>
</gene>
<dbReference type="SUPFAM" id="SSF53756">
    <property type="entry name" value="UDP-Glycosyltransferase/glycogen phosphorylase"/>
    <property type="match status" value="1"/>
</dbReference>
<dbReference type="Pfam" id="PF00534">
    <property type="entry name" value="Glycos_transf_1"/>
    <property type="match status" value="1"/>
</dbReference>
<dbReference type="GO" id="GO:0016757">
    <property type="term" value="F:glycosyltransferase activity"/>
    <property type="evidence" value="ECO:0007669"/>
    <property type="project" value="InterPro"/>
</dbReference>
<organism evidence="3">
    <name type="scientific">freshwater metagenome</name>
    <dbReference type="NCBI Taxonomy" id="449393"/>
    <lineage>
        <taxon>unclassified sequences</taxon>
        <taxon>metagenomes</taxon>
        <taxon>ecological metagenomes</taxon>
    </lineage>
</organism>
<evidence type="ECO:0000259" key="1">
    <source>
        <dbReference type="Pfam" id="PF00534"/>
    </source>
</evidence>
<dbReference type="InterPro" id="IPR050194">
    <property type="entry name" value="Glycosyltransferase_grp1"/>
</dbReference>
<dbReference type="CDD" id="cd03801">
    <property type="entry name" value="GT4_PimA-like"/>
    <property type="match status" value="1"/>
</dbReference>